<dbReference type="InterPro" id="IPR051450">
    <property type="entry name" value="Gfo/Idh/MocA_Oxidoreductases"/>
</dbReference>
<evidence type="ECO:0000256" key="1">
    <source>
        <dbReference type="SAM" id="MobiDB-lite"/>
    </source>
</evidence>
<dbReference type="AlphaFoldDB" id="L9X1N1"/>
<feature type="domain" description="Gfo/Idh/MocA-like oxidoreductase N-terminal" evidence="2">
    <location>
        <begin position="15"/>
        <end position="119"/>
    </location>
</feature>
<dbReference type="InterPro" id="IPR036291">
    <property type="entry name" value="NAD(P)-bd_dom_sf"/>
</dbReference>
<dbReference type="EMBL" id="AOIB01000031">
    <property type="protein sequence ID" value="ELY55381.1"/>
    <property type="molecule type" value="Genomic_DNA"/>
</dbReference>
<dbReference type="SUPFAM" id="SSF55347">
    <property type="entry name" value="Glyceraldehyde-3-phosphate dehydrogenase-like, C-terminal domain"/>
    <property type="match status" value="1"/>
</dbReference>
<dbReference type="Proteomes" id="UP000011688">
    <property type="component" value="Unassembled WGS sequence"/>
</dbReference>
<proteinExistence type="predicted"/>
<dbReference type="Gene3D" id="3.30.360.10">
    <property type="entry name" value="Dihydrodipicolinate Reductase, domain 2"/>
    <property type="match status" value="1"/>
</dbReference>
<sequence>MSVRVGLLSAAHVHADAYVAALRELEDAAIVGVADPDAERGRETAAHHDLEYVANADDLFERIDAGVICAPNAAHREWIERATDAGVDVLCEKPLAPTLEDPRAIVETWRDADVAVGVAMPLRFSEPARRARRALEAGDLGSLWAISGTNRGHIPGGWFVDPELAGGGAVMDHTVHLVDLVASLTGERVAEVYAEVDTRFHDGAVDDVNVLSMELTDGTGFLLDGSWSKPDAWHTWGDATLEFVGTDGTLAIDCTGESITHTVASGEEAGVHTVSYGDDPTAKLVADFVAAVREGRAPLVTPDDGLEAVTVVEAAYESAASAQPVTVETQSGANDPSDG</sequence>
<reference evidence="4 5" key="1">
    <citation type="journal article" date="2014" name="PLoS Genet.">
        <title>Phylogenetically driven sequencing of extremely halophilic archaea reveals strategies for static and dynamic osmo-response.</title>
        <authorList>
            <person name="Becker E.A."/>
            <person name="Seitzer P.M."/>
            <person name="Tritt A."/>
            <person name="Larsen D."/>
            <person name="Krusor M."/>
            <person name="Yao A.I."/>
            <person name="Wu D."/>
            <person name="Madern D."/>
            <person name="Eisen J.A."/>
            <person name="Darling A.E."/>
            <person name="Facciotti M.T."/>
        </authorList>
    </citation>
    <scope>NUCLEOTIDE SEQUENCE [LARGE SCALE GENOMIC DNA]</scope>
    <source>
        <strain evidence="4 5">DSM 10524</strain>
    </source>
</reference>
<evidence type="ECO:0000313" key="5">
    <source>
        <dbReference type="Proteomes" id="UP000011688"/>
    </source>
</evidence>
<dbReference type="SUPFAM" id="SSF51735">
    <property type="entry name" value="NAD(P)-binding Rossmann-fold domains"/>
    <property type="match status" value="1"/>
</dbReference>
<dbReference type="Pfam" id="PF22725">
    <property type="entry name" value="GFO_IDH_MocA_C3"/>
    <property type="match status" value="1"/>
</dbReference>
<evidence type="ECO:0000259" key="2">
    <source>
        <dbReference type="Pfam" id="PF01408"/>
    </source>
</evidence>
<dbReference type="Pfam" id="PF01408">
    <property type="entry name" value="GFO_IDH_MocA"/>
    <property type="match status" value="1"/>
</dbReference>
<dbReference type="STRING" id="1227497.C491_16737"/>
<evidence type="ECO:0000313" key="4">
    <source>
        <dbReference type="EMBL" id="ELY55381.1"/>
    </source>
</evidence>
<dbReference type="OrthoDB" id="25239at2157"/>
<dbReference type="PANTHER" id="PTHR43377">
    <property type="entry name" value="BILIVERDIN REDUCTASE A"/>
    <property type="match status" value="1"/>
</dbReference>
<dbReference type="Gene3D" id="3.40.50.720">
    <property type="entry name" value="NAD(P)-binding Rossmann-like Domain"/>
    <property type="match status" value="1"/>
</dbReference>
<dbReference type="eggNOG" id="arCOG01622">
    <property type="taxonomic scope" value="Archaea"/>
</dbReference>
<dbReference type="RefSeq" id="WP_005558254.1">
    <property type="nucleotide sequence ID" value="NZ_AOIB01000031.1"/>
</dbReference>
<protein>
    <submittedName>
        <fullName evidence="4">Dehydrogenase</fullName>
    </submittedName>
</protein>
<accession>L9X1N1</accession>
<gene>
    <name evidence="4" type="ORF">C491_16737</name>
</gene>
<comment type="caution">
    <text evidence="4">The sequence shown here is derived from an EMBL/GenBank/DDBJ whole genome shotgun (WGS) entry which is preliminary data.</text>
</comment>
<name>L9X1N1_9EURY</name>
<evidence type="ECO:0000259" key="3">
    <source>
        <dbReference type="Pfam" id="PF22725"/>
    </source>
</evidence>
<dbReference type="GO" id="GO:0000166">
    <property type="term" value="F:nucleotide binding"/>
    <property type="evidence" value="ECO:0007669"/>
    <property type="project" value="InterPro"/>
</dbReference>
<feature type="compositionally biased region" description="Polar residues" evidence="1">
    <location>
        <begin position="323"/>
        <end position="339"/>
    </location>
</feature>
<dbReference type="PANTHER" id="PTHR43377:SF1">
    <property type="entry name" value="BILIVERDIN REDUCTASE A"/>
    <property type="match status" value="1"/>
</dbReference>
<organism evidence="4 5">
    <name type="scientific">Natronococcus amylolyticus DSM 10524</name>
    <dbReference type="NCBI Taxonomy" id="1227497"/>
    <lineage>
        <taxon>Archaea</taxon>
        <taxon>Methanobacteriati</taxon>
        <taxon>Methanobacteriota</taxon>
        <taxon>Stenosarchaea group</taxon>
        <taxon>Halobacteria</taxon>
        <taxon>Halobacteriales</taxon>
        <taxon>Natrialbaceae</taxon>
        <taxon>Natronococcus</taxon>
    </lineage>
</organism>
<keyword evidence="5" id="KW-1185">Reference proteome</keyword>
<dbReference type="InterPro" id="IPR055170">
    <property type="entry name" value="GFO_IDH_MocA-like_dom"/>
</dbReference>
<dbReference type="InterPro" id="IPR000683">
    <property type="entry name" value="Gfo/Idh/MocA-like_OxRdtase_N"/>
</dbReference>
<feature type="region of interest" description="Disordered" evidence="1">
    <location>
        <begin position="318"/>
        <end position="339"/>
    </location>
</feature>
<feature type="domain" description="GFO/IDH/MocA-like oxidoreductase" evidence="3">
    <location>
        <begin position="129"/>
        <end position="250"/>
    </location>
</feature>